<dbReference type="EMBL" id="APBN01000001">
    <property type="protein sequence ID" value="EMT54079.1"/>
    <property type="molecule type" value="Genomic_DNA"/>
</dbReference>
<name>M8DCP4_9BACL</name>
<protein>
    <submittedName>
        <fullName evidence="2">(Dimethylallyl)adenosine tRNA methylthiotransferase</fullName>
    </submittedName>
</protein>
<evidence type="ECO:0000313" key="2">
    <source>
        <dbReference type="EMBL" id="EMT54079.1"/>
    </source>
</evidence>
<dbReference type="AlphaFoldDB" id="M8DCP4"/>
<evidence type="ECO:0000313" key="3">
    <source>
        <dbReference type="Proteomes" id="UP000012081"/>
    </source>
</evidence>
<feature type="domain" description="TRAM" evidence="1">
    <location>
        <begin position="1"/>
        <end position="43"/>
    </location>
</feature>
<sequence length="47" mass="5320">MLAGRTRTNKLVHFAGDKSLIGQYTHVKINDVKTWTLHGEIVTKIEV</sequence>
<accession>M8DCP4</accession>
<comment type="caution">
    <text evidence="2">The sequence shown here is derived from an EMBL/GenBank/DDBJ whole genome shotgun (WGS) entry which is preliminary data.</text>
</comment>
<keyword evidence="3" id="KW-1185">Reference proteome</keyword>
<organism evidence="2 3">
    <name type="scientific">Brevibacillus borstelensis AK1</name>
    <dbReference type="NCBI Taxonomy" id="1300222"/>
    <lineage>
        <taxon>Bacteria</taxon>
        <taxon>Bacillati</taxon>
        <taxon>Bacillota</taxon>
        <taxon>Bacilli</taxon>
        <taxon>Bacillales</taxon>
        <taxon>Paenibacillaceae</taxon>
        <taxon>Brevibacillus</taxon>
    </lineage>
</organism>
<dbReference type="InterPro" id="IPR002792">
    <property type="entry name" value="TRAM_dom"/>
</dbReference>
<dbReference type="Pfam" id="PF01938">
    <property type="entry name" value="TRAM"/>
    <property type="match status" value="1"/>
</dbReference>
<proteinExistence type="predicted"/>
<dbReference type="PROSITE" id="PS50926">
    <property type="entry name" value="TRAM"/>
    <property type="match status" value="1"/>
</dbReference>
<dbReference type="GO" id="GO:0016740">
    <property type="term" value="F:transferase activity"/>
    <property type="evidence" value="ECO:0007669"/>
    <property type="project" value="UniProtKB-KW"/>
</dbReference>
<keyword evidence="2" id="KW-0808">Transferase</keyword>
<gene>
    <name evidence="2" type="ORF">I532_00695</name>
</gene>
<evidence type="ECO:0000259" key="1">
    <source>
        <dbReference type="PROSITE" id="PS50926"/>
    </source>
</evidence>
<dbReference type="STRING" id="1300222.I532_00695"/>
<dbReference type="Proteomes" id="UP000012081">
    <property type="component" value="Unassembled WGS sequence"/>
</dbReference>
<reference evidence="2 3" key="1">
    <citation type="submission" date="2013-03" db="EMBL/GenBank/DDBJ databases">
        <title>Assembly of a new bacterial strain Brevibacillus borstelensis AK1.</title>
        <authorList>
            <person name="Rajan I."/>
            <person name="PoliReddy D."/>
            <person name="Sugumar T."/>
            <person name="Rathinam K."/>
            <person name="Alqarawi S."/>
            <person name="Khalil A.B."/>
            <person name="Sivakumar N."/>
        </authorList>
    </citation>
    <scope>NUCLEOTIDE SEQUENCE [LARGE SCALE GENOMIC DNA]</scope>
    <source>
        <strain evidence="2 3">AK1</strain>
    </source>
</reference>